<dbReference type="EMBL" id="NIDE01000004">
    <property type="protein sequence ID" value="OWK42969.1"/>
    <property type="molecule type" value="Genomic_DNA"/>
</dbReference>
<sequence>MSRWFAELAAAAGRRHGAATTPAVRPASRRRAPRALAWAAVGIVVLQFGLGTAAELYTRIRDPLYGDKLAKLRRRVEEPTTDPLKVVMFGSSRTGLAFHGLRVEERLRVDLGRPVVAFNYGIPAAGPVTELVYVNRLLADGITPDLVLLEVLPSTLAEVPNGPLERHWFFADRLRYSEQAIVIRHGFDPSVVHERWWRTVLLPWYMLRFPVLTRIVPSWVPLPVRTDWSSGADPCGWGQSPRQQPTQDERATGFARARLEYEATLATLTPGGPAADALRELLALCKARGVAVRLVLMPESAAFRAFYSPAVSARLDAFMKALSAEYAVPVIDARQWVPDDQFTDGHHLLVVGAETFSDRMTREVIEPFLHDR</sequence>
<comment type="caution">
    <text evidence="2">The sequence shown here is derived from an EMBL/GenBank/DDBJ whole genome shotgun (WGS) entry which is preliminary data.</text>
</comment>
<protein>
    <submittedName>
        <fullName evidence="2">Uncharacterized protein</fullName>
    </submittedName>
</protein>
<dbReference type="SUPFAM" id="SSF52266">
    <property type="entry name" value="SGNH hydrolase"/>
    <property type="match status" value="1"/>
</dbReference>
<proteinExistence type="predicted"/>
<gene>
    <name evidence="2" type="ORF">FRUB_02568</name>
</gene>
<evidence type="ECO:0000256" key="1">
    <source>
        <dbReference type="SAM" id="Phobius"/>
    </source>
</evidence>
<organism evidence="2 3">
    <name type="scientific">Fimbriiglobus ruber</name>
    <dbReference type="NCBI Taxonomy" id="1908690"/>
    <lineage>
        <taxon>Bacteria</taxon>
        <taxon>Pseudomonadati</taxon>
        <taxon>Planctomycetota</taxon>
        <taxon>Planctomycetia</taxon>
        <taxon>Gemmatales</taxon>
        <taxon>Gemmataceae</taxon>
        <taxon>Fimbriiglobus</taxon>
    </lineage>
</organism>
<reference evidence="3" key="1">
    <citation type="submission" date="2017-06" db="EMBL/GenBank/DDBJ databases">
        <title>Genome analysis of Fimbriiglobus ruber SP5, the first member of the order Planctomycetales with confirmed chitinolytic capability.</title>
        <authorList>
            <person name="Ravin N.V."/>
            <person name="Rakitin A.L."/>
            <person name="Ivanova A.A."/>
            <person name="Beletsky A.V."/>
            <person name="Kulichevskaya I.S."/>
            <person name="Mardanov A.V."/>
            <person name="Dedysh S.N."/>
        </authorList>
    </citation>
    <scope>NUCLEOTIDE SEQUENCE [LARGE SCALE GENOMIC DNA]</scope>
    <source>
        <strain evidence="3">SP5</strain>
    </source>
</reference>
<keyword evidence="1" id="KW-1133">Transmembrane helix</keyword>
<feature type="transmembrane region" description="Helical" evidence="1">
    <location>
        <begin position="35"/>
        <end position="54"/>
    </location>
</feature>
<evidence type="ECO:0000313" key="3">
    <source>
        <dbReference type="Proteomes" id="UP000214646"/>
    </source>
</evidence>
<dbReference type="AlphaFoldDB" id="A0A225E0E6"/>
<keyword evidence="1" id="KW-0472">Membrane</keyword>
<evidence type="ECO:0000313" key="2">
    <source>
        <dbReference type="EMBL" id="OWK42969.1"/>
    </source>
</evidence>
<keyword evidence="1" id="KW-0812">Transmembrane</keyword>
<accession>A0A225E0E6</accession>
<keyword evidence="3" id="KW-1185">Reference proteome</keyword>
<name>A0A225E0E6_9BACT</name>
<dbReference type="Proteomes" id="UP000214646">
    <property type="component" value="Unassembled WGS sequence"/>
</dbReference>